<evidence type="ECO:0000313" key="7">
    <source>
        <dbReference type="Proteomes" id="UP001642483"/>
    </source>
</evidence>
<reference evidence="6 7" key="1">
    <citation type="submission" date="2024-02" db="EMBL/GenBank/DDBJ databases">
        <authorList>
            <person name="Daric V."/>
            <person name="Darras S."/>
        </authorList>
    </citation>
    <scope>NUCLEOTIDE SEQUENCE [LARGE SCALE GENOMIC DNA]</scope>
</reference>
<comment type="similarity">
    <text evidence="3">Belongs to the UTP5 family.</text>
</comment>
<dbReference type="PANTHER" id="PTHR44267:SF1">
    <property type="entry name" value="WD REPEAT-CONTAINING PROTEIN 43"/>
    <property type="match status" value="1"/>
</dbReference>
<dbReference type="Proteomes" id="UP001642483">
    <property type="component" value="Unassembled WGS sequence"/>
</dbReference>
<evidence type="ECO:0000256" key="3">
    <source>
        <dbReference type="ARBA" id="ARBA00038335"/>
    </source>
</evidence>
<name>A0ABP0FCP3_CLALP</name>
<keyword evidence="7" id="KW-1185">Reference proteome</keyword>
<evidence type="ECO:0000259" key="5">
    <source>
        <dbReference type="Pfam" id="PF04003"/>
    </source>
</evidence>
<evidence type="ECO:0000256" key="2">
    <source>
        <dbReference type="ARBA" id="ARBA00023242"/>
    </source>
</evidence>
<feature type="compositionally biased region" description="Basic and acidic residues" evidence="4">
    <location>
        <begin position="619"/>
        <end position="633"/>
    </location>
</feature>
<feature type="domain" description="Small-subunit processome Utp12" evidence="5">
    <location>
        <begin position="464"/>
        <end position="567"/>
    </location>
</feature>
<sequence length="644" mass="71665">MSINTNCCSSFGSNESLAVCSTDGVLHIWDVRSGQEKQQYTPASHLAASFTCLSWKIPHHRDKQELNNPKKKKKKLKQKESQEDKLEFIALGTAVGDILLYNCLNGELVFKYSGGHSDKVNSIAWLNESTFYSCSDDQNIVEWNVTAQNHICKWKAEKREVYSICIGPHSKTILSAGKAIKLWDLKTKELLRRYAGHSTPVISLSTVSPPSLSPRQDASVLEALDGLYFLSAASEDRVLSAWQVRNTKHKKIALCSFLLPSEPVTFDILAPNIPDCPTYLLSLTQDGEVAIFCHALNGPLKKPLSPTRTIKVVTEDAILLNIISATFDKKKDGDSPVVIVAYGSDYNVAFEQINLADHELQDIVIIRKDPTKSEIFMEEDKMKLREPIKNKNASSIAPGVPGHSVGGISGKKRKKLPSVGESQLTMEERLSALSVEPPPVVKETTSAPTADSFSVLLSQGLQSNDRDVLNQVLQHGNETLIRNTVRQLPIHYIIPLVKELTGRLQGSPEKCLTFVKWLRAVLSCHTSYLMTFPDVVPLLSRLYQLMNVRTKTHGRLSRLEGKLDLVMSQIASRKDDEEEQKPLAIFEEDSSDGYEDMMIDGVTIDHSMSSDDWDDFSDADNHVDEIDGGKLNEADEDLLMDEDG</sequence>
<dbReference type="SMART" id="SM00320">
    <property type="entry name" value="WD40"/>
    <property type="match status" value="3"/>
</dbReference>
<dbReference type="InterPro" id="IPR001680">
    <property type="entry name" value="WD40_rpt"/>
</dbReference>
<dbReference type="InterPro" id="IPR015943">
    <property type="entry name" value="WD40/YVTN_repeat-like_dom_sf"/>
</dbReference>
<dbReference type="InterPro" id="IPR052414">
    <property type="entry name" value="U3_snoRNA-assoc_WDR"/>
</dbReference>
<dbReference type="InterPro" id="IPR007148">
    <property type="entry name" value="SSU_processome_Utp12"/>
</dbReference>
<comment type="subcellular location">
    <subcellularLocation>
        <location evidence="1">Nucleus</location>
    </subcellularLocation>
</comment>
<accession>A0ABP0FCP3</accession>
<dbReference type="InterPro" id="IPR036322">
    <property type="entry name" value="WD40_repeat_dom_sf"/>
</dbReference>
<evidence type="ECO:0000313" key="6">
    <source>
        <dbReference type="EMBL" id="CAK8677470.1"/>
    </source>
</evidence>
<dbReference type="Pfam" id="PF00400">
    <property type="entry name" value="WD40"/>
    <property type="match status" value="1"/>
</dbReference>
<protein>
    <recommendedName>
        <fullName evidence="5">Small-subunit processome Utp12 domain-containing protein</fullName>
    </recommendedName>
</protein>
<comment type="caution">
    <text evidence="6">The sequence shown here is derived from an EMBL/GenBank/DDBJ whole genome shotgun (WGS) entry which is preliminary data.</text>
</comment>
<feature type="compositionally biased region" description="Acidic residues" evidence="4">
    <location>
        <begin position="634"/>
        <end position="644"/>
    </location>
</feature>
<gene>
    <name evidence="6" type="ORF">CVLEPA_LOCUS6849</name>
</gene>
<dbReference type="SUPFAM" id="SSF50978">
    <property type="entry name" value="WD40 repeat-like"/>
    <property type="match status" value="1"/>
</dbReference>
<dbReference type="EMBL" id="CAWYQH010000046">
    <property type="protein sequence ID" value="CAK8677470.1"/>
    <property type="molecule type" value="Genomic_DNA"/>
</dbReference>
<dbReference type="Gene3D" id="2.130.10.10">
    <property type="entry name" value="YVTN repeat-like/Quinoprotein amine dehydrogenase"/>
    <property type="match status" value="2"/>
</dbReference>
<dbReference type="Pfam" id="PF04003">
    <property type="entry name" value="Utp12"/>
    <property type="match status" value="1"/>
</dbReference>
<feature type="region of interest" description="Disordered" evidence="4">
    <location>
        <begin position="615"/>
        <end position="644"/>
    </location>
</feature>
<proteinExistence type="inferred from homology"/>
<organism evidence="6 7">
    <name type="scientific">Clavelina lepadiformis</name>
    <name type="common">Light-bulb sea squirt</name>
    <name type="synonym">Ascidia lepadiformis</name>
    <dbReference type="NCBI Taxonomy" id="159417"/>
    <lineage>
        <taxon>Eukaryota</taxon>
        <taxon>Metazoa</taxon>
        <taxon>Chordata</taxon>
        <taxon>Tunicata</taxon>
        <taxon>Ascidiacea</taxon>
        <taxon>Aplousobranchia</taxon>
        <taxon>Clavelinidae</taxon>
        <taxon>Clavelina</taxon>
    </lineage>
</organism>
<dbReference type="PANTHER" id="PTHR44267">
    <property type="entry name" value="WD REPEAT-CONTAINING PROTEIN 43"/>
    <property type="match status" value="1"/>
</dbReference>
<keyword evidence="2" id="KW-0539">Nucleus</keyword>
<evidence type="ECO:0000256" key="4">
    <source>
        <dbReference type="SAM" id="MobiDB-lite"/>
    </source>
</evidence>
<evidence type="ECO:0000256" key="1">
    <source>
        <dbReference type="ARBA" id="ARBA00004123"/>
    </source>
</evidence>
<feature type="region of interest" description="Disordered" evidence="4">
    <location>
        <begin position="392"/>
        <end position="421"/>
    </location>
</feature>